<accession>A0A7J5YT15</accession>
<feature type="region of interest" description="Disordered" evidence="1">
    <location>
        <begin position="1"/>
        <end position="47"/>
    </location>
</feature>
<feature type="region of interest" description="Disordered" evidence="1">
    <location>
        <begin position="69"/>
        <end position="214"/>
    </location>
</feature>
<sequence length="430" mass="46798">MGSNEKGRGALLSDIHKGARLKKEEEEEEEEEEVLEAEDNGTGRPFSKEVCQNYAQLEMVLPEVLWADLPCGPWVPARGPSTPFRSLLPPSPRPPSGRSSSPSPRPPTGRSSSPSMANKPSPPENQRSHRPSLPDISRPSSAGGMKHSTSAPPPPPPFNRGGARNNAPPTPNQKSYAPTSSSNNNHSREKPLPPTPNRGHTSPNSVKPPPSSSRPRQAVLLLLLLLLLLTDRTHRAASPTGRHMCLLTGLVTDLVTLLLLLRPRIEATALRPQSFTAGVANLHLPLPPPRLPYPQEPQLDPSPSPPIRNGHSSIPSSNLTSTLLKTFHLQRSTGISARSTPAKTTRPWWRQSGEEEALKTHTLTLNPPAESTTLRLLAGLLSSVFAREQKTTRSSEASYHIRTETPNTSTSVHSSFFFNRDNNGDFHNSV</sequence>
<feature type="compositionally biased region" description="Pro residues" evidence="1">
    <location>
        <begin position="287"/>
        <end position="306"/>
    </location>
</feature>
<comment type="caution">
    <text evidence="3">The sequence shown here is derived from an EMBL/GenBank/DDBJ whole genome shotgun (WGS) entry which is preliminary data.</text>
</comment>
<evidence type="ECO:0000256" key="1">
    <source>
        <dbReference type="SAM" id="MobiDB-lite"/>
    </source>
</evidence>
<evidence type="ECO:0000313" key="4">
    <source>
        <dbReference type="Proteomes" id="UP000518266"/>
    </source>
</evidence>
<dbReference type="GO" id="GO:0003779">
    <property type="term" value="F:actin binding"/>
    <property type="evidence" value="ECO:0007669"/>
    <property type="project" value="InterPro"/>
</dbReference>
<keyword evidence="4" id="KW-1185">Reference proteome</keyword>
<proteinExistence type="predicted"/>
<gene>
    <name evidence="3" type="ORF">F7725_006089</name>
</gene>
<dbReference type="Proteomes" id="UP000518266">
    <property type="component" value="Unassembled WGS sequence"/>
</dbReference>
<evidence type="ECO:0000313" key="3">
    <source>
        <dbReference type="EMBL" id="KAF3852734.1"/>
    </source>
</evidence>
<feature type="compositionally biased region" description="Low complexity" evidence="1">
    <location>
        <begin position="96"/>
        <end position="115"/>
    </location>
</feature>
<dbReference type="Pfam" id="PF02205">
    <property type="entry name" value="WH2"/>
    <property type="match status" value="1"/>
</dbReference>
<protein>
    <recommendedName>
        <fullName evidence="2">WH2 domain-containing protein</fullName>
    </recommendedName>
</protein>
<organism evidence="3 4">
    <name type="scientific">Dissostichus mawsoni</name>
    <name type="common">Antarctic cod</name>
    <dbReference type="NCBI Taxonomy" id="36200"/>
    <lineage>
        <taxon>Eukaryota</taxon>
        <taxon>Metazoa</taxon>
        <taxon>Chordata</taxon>
        <taxon>Craniata</taxon>
        <taxon>Vertebrata</taxon>
        <taxon>Euteleostomi</taxon>
        <taxon>Actinopterygii</taxon>
        <taxon>Neopterygii</taxon>
        <taxon>Teleostei</taxon>
        <taxon>Neoteleostei</taxon>
        <taxon>Acanthomorphata</taxon>
        <taxon>Eupercaria</taxon>
        <taxon>Perciformes</taxon>
        <taxon>Notothenioidei</taxon>
        <taxon>Nototheniidae</taxon>
        <taxon>Dissostichus</taxon>
    </lineage>
</organism>
<dbReference type="EMBL" id="JAAKFY010000009">
    <property type="protein sequence ID" value="KAF3852734.1"/>
    <property type="molecule type" value="Genomic_DNA"/>
</dbReference>
<dbReference type="AlphaFoldDB" id="A0A7J5YT15"/>
<feature type="region of interest" description="Disordered" evidence="1">
    <location>
        <begin position="287"/>
        <end position="316"/>
    </location>
</feature>
<dbReference type="PROSITE" id="PS51082">
    <property type="entry name" value="WH2"/>
    <property type="match status" value="1"/>
</dbReference>
<dbReference type="InterPro" id="IPR003124">
    <property type="entry name" value="WH2_dom"/>
</dbReference>
<evidence type="ECO:0000259" key="2">
    <source>
        <dbReference type="PROSITE" id="PS51082"/>
    </source>
</evidence>
<reference evidence="3 4" key="1">
    <citation type="submission" date="2020-03" db="EMBL/GenBank/DDBJ databases">
        <title>Dissostichus mawsoni Genome sequencing and assembly.</title>
        <authorList>
            <person name="Park H."/>
        </authorList>
    </citation>
    <scope>NUCLEOTIDE SEQUENCE [LARGE SCALE GENOMIC DNA]</scope>
    <source>
        <strain evidence="3">DM0001</strain>
        <tissue evidence="3">Muscle</tissue>
    </source>
</reference>
<feature type="compositionally biased region" description="Polar residues" evidence="1">
    <location>
        <begin position="172"/>
        <end position="185"/>
    </location>
</feature>
<name>A0A7J5YT15_DISMA</name>
<feature type="compositionally biased region" description="Basic and acidic residues" evidence="1">
    <location>
        <begin position="1"/>
        <end position="24"/>
    </location>
</feature>
<feature type="domain" description="WH2" evidence="2">
    <location>
        <begin position="7"/>
        <end position="24"/>
    </location>
</feature>
<feature type="compositionally biased region" description="Acidic residues" evidence="1">
    <location>
        <begin position="25"/>
        <end position="39"/>
    </location>
</feature>
<dbReference type="OrthoDB" id="5877983at2759"/>